<organism evidence="1 2">
    <name type="scientific">Pedobacter steynii</name>
    <dbReference type="NCBI Taxonomy" id="430522"/>
    <lineage>
        <taxon>Bacteria</taxon>
        <taxon>Pseudomonadati</taxon>
        <taxon>Bacteroidota</taxon>
        <taxon>Sphingobacteriia</taxon>
        <taxon>Sphingobacteriales</taxon>
        <taxon>Sphingobacteriaceae</taxon>
        <taxon>Pedobacter</taxon>
    </lineage>
</organism>
<dbReference type="Proteomes" id="UP000094313">
    <property type="component" value="Chromosome"/>
</dbReference>
<dbReference type="OrthoDB" id="781694at2"/>
<name>A0A1D7QD14_9SPHI</name>
<keyword evidence="2" id="KW-1185">Reference proteome</keyword>
<evidence type="ECO:0000313" key="2">
    <source>
        <dbReference type="Proteomes" id="UP000094313"/>
    </source>
</evidence>
<dbReference type="EMBL" id="CP017141">
    <property type="protein sequence ID" value="AOM76537.1"/>
    <property type="molecule type" value="Genomic_DNA"/>
</dbReference>
<proteinExistence type="predicted"/>
<dbReference type="AlphaFoldDB" id="A0A1D7QD14"/>
<reference evidence="1 2" key="1">
    <citation type="submission" date="2016-08" db="EMBL/GenBank/DDBJ databases">
        <authorList>
            <person name="Seilhamer J.J."/>
        </authorList>
    </citation>
    <scope>NUCLEOTIDE SEQUENCE [LARGE SCALE GENOMIC DNA]</scope>
    <source>
        <strain evidence="1 2">DX4</strain>
    </source>
</reference>
<dbReference type="KEGG" id="psty:BFS30_04830"/>
<gene>
    <name evidence="1" type="ORF">BFS30_04830</name>
</gene>
<sequence length="198" mass="23836">MKSKKISTKNTLYYNLTEEEIKNPYLLIIDSFSWDFMPQQLSRLKYWRELLLVEEYYEKRNCPADLYFQYKMVIKMLEAAWLLRKKNRTQTPTPESSLVSAQNEPLKSEDKRLLHSPTFLSPSEILNPYNTFRSIFTEFHLTEYHDILDRWLSEGLSSFYCESILEKKEVITVYENLQKLIEAMYLIHERELNEGYES</sequence>
<dbReference type="RefSeq" id="WP_069378233.1">
    <property type="nucleotide sequence ID" value="NZ_CP017141.1"/>
</dbReference>
<accession>A0A1D7QD14</accession>
<evidence type="ECO:0000313" key="1">
    <source>
        <dbReference type="EMBL" id="AOM76537.1"/>
    </source>
</evidence>
<protein>
    <submittedName>
        <fullName evidence="1">Uncharacterized protein</fullName>
    </submittedName>
</protein>